<dbReference type="Proteomes" id="UP001060085">
    <property type="component" value="Linkage Group LG03"/>
</dbReference>
<keyword evidence="2" id="KW-1185">Reference proteome</keyword>
<comment type="caution">
    <text evidence="1">The sequence shown here is derived from an EMBL/GenBank/DDBJ whole genome shotgun (WGS) entry which is preliminary data.</text>
</comment>
<evidence type="ECO:0000313" key="2">
    <source>
        <dbReference type="Proteomes" id="UP001060085"/>
    </source>
</evidence>
<sequence length="960" mass="106283">MLERERKSKSEKERETQGFLDRETFSERKEQTPKKMGQIVKKKKKGRPSKADLAKRRHLAGNSSATDREPRRSLRQRSVRYTLDFDDYLDDDDLFEDLDDEEDARRREKKLKFLVKLNKEETNTESTPSRTQRVPHAPTVSQSSSENGDGNNPSKKRKIDGDDEGEDDEDENDEVDDDNEIIDDDEVVKDGKAEPKGVDSAPGTPTEPPSGLRLPDKKMLELILDKLQKKDIYGVYAEPVDPEELPDYHDVIEHPMDFATVRSKLANGSYATLEQFESDVFLICSNAMQYNAPDTIYHKQARNIQELAKKKFEKIRKSIDRTEELKSDQKMRSNSVLKKPMKKPISRTLQDPVGSDFSSGATLATAGDFQNAPSSAPVGGSERAGSVDRLLEGSLADNNADKPEESIPGKRPLSRIERKPSLNDENRRATYNISTQPEVRSESIFSTFEGESKQLITVGLYVDHSYARSLARFAATLGPVAWKVASKRIEQALPSGSKFGRGWVGEYEPLPTPVLMLENCSLKEPDFFKKIEKPVDTAKDKAPTIPVSSKENPLANPQVEKLPKIAVSASERIISESNLERRSPFTGPGVIKPTATPSSGFSVPSKEQPIRVPTLNGRSSFFSSPGTRATVPASPSSQQPNSQPRSFAEPEQKVLKQVELNCPPTGTQNAADFVAERQMLNSSEMPTSRSMEMVSKNRNLMPSGSFKHPNTNGVAGGGLPGGKISNLDNNRVPTSSADMAKAMPYLPHGQDQGLTDPVQLMRMFAEKAQNQQRLSNQSLVENNPVMPSSPSLRREDPTNAAAVAARAWMSIGAGGFRPPGENVTPQKSQISADSLYNSARDFQLQMSRFRGEAPPYGSPFQPEKSNFPLVPPFVPHPTRIGSDGQFPGQAMVFPQLVRADLSRFQVQSPWQSLSPQMQQRQKQESLPPDLNISFQSSGSPGRPASNVLVDSQQPDLALQL</sequence>
<gene>
    <name evidence="1" type="ORF">M9H77_15153</name>
</gene>
<dbReference type="EMBL" id="CM044703">
    <property type="protein sequence ID" value="KAI5674789.1"/>
    <property type="molecule type" value="Genomic_DNA"/>
</dbReference>
<name>A0ACC0BQ95_CATRO</name>
<protein>
    <submittedName>
        <fullName evidence="1">Uncharacterized protein</fullName>
    </submittedName>
</protein>
<reference evidence="2" key="1">
    <citation type="journal article" date="2023" name="Nat. Plants">
        <title>Single-cell RNA sequencing provides a high-resolution roadmap for understanding the multicellular compartmentation of specialized metabolism.</title>
        <authorList>
            <person name="Sun S."/>
            <person name="Shen X."/>
            <person name="Li Y."/>
            <person name="Li Y."/>
            <person name="Wang S."/>
            <person name="Li R."/>
            <person name="Zhang H."/>
            <person name="Shen G."/>
            <person name="Guo B."/>
            <person name="Wei J."/>
            <person name="Xu J."/>
            <person name="St-Pierre B."/>
            <person name="Chen S."/>
            <person name="Sun C."/>
        </authorList>
    </citation>
    <scope>NUCLEOTIDE SEQUENCE [LARGE SCALE GENOMIC DNA]</scope>
</reference>
<proteinExistence type="predicted"/>
<organism evidence="1 2">
    <name type="scientific">Catharanthus roseus</name>
    <name type="common">Madagascar periwinkle</name>
    <name type="synonym">Vinca rosea</name>
    <dbReference type="NCBI Taxonomy" id="4058"/>
    <lineage>
        <taxon>Eukaryota</taxon>
        <taxon>Viridiplantae</taxon>
        <taxon>Streptophyta</taxon>
        <taxon>Embryophyta</taxon>
        <taxon>Tracheophyta</taxon>
        <taxon>Spermatophyta</taxon>
        <taxon>Magnoliopsida</taxon>
        <taxon>eudicotyledons</taxon>
        <taxon>Gunneridae</taxon>
        <taxon>Pentapetalae</taxon>
        <taxon>asterids</taxon>
        <taxon>lamiids</taxon>
        <taxon>Gentianales</taxon>
        <taxon>Apocynaceae</taxon>
        <taxon>Rauvolfioideae</taxon>
        <taxon>Vinceae</taxon>
        <taxon>Catharanthinae</taxon>
        <taxon>Catharanthus</taxon>
    </lineage>
</organism>
<evidence type="ECO:0000313" key="1">
    <source>
        <dbReference type="EMBL" id="KAI5674789.1"/>
    </source>
</evidence>
<accession>A0ACC0BQ95</accession>